<sequence>MKEKIIKEDEWDAKERIKGKVSRLKRRTRTERKNAKVKDADGKFLSVEEDYDKLKDKIIVNHGFNSLKENLSFLSLSDLRGNELSGAAILEKSLMPPSTALSERNGFSGVKLCLIRWPSMLLEITLFV</sequence>
<comment type="caution">
    <text evidence="1">The sequence shown here is derived from an EMBL/GenBank/DDBJ whole genome shotgun (WGS) entry which is preliminary data.</text>
</comment>
<evidence type="ECO:0000313" key="1">
    <source>
        <dbReference type="EMBL" id="KAK6634258.1"/>
    </source>
</evidence>
<accession>A0ABR1B4I8</accession>
<organism evidence="1 2">
    <name type="scientific">Polyplax serrata</name>
    <name type="common">Common mouse louse</name>
    <dbReference type="NCBI Taxonomy" id="468196"/>
    <lineage>
        <taxon>Eukaryota</taxon>
        <taxon>Metazoa</taxon>
        <taxon>Ecdysozoa</taxon>
        <taxon>Arthropoda</taxon>
        <taxon>Hexapoda</taxon>
        <taxon>Insecta</taxon>
        <taxon>Pterygota</taxon>
        <taxon>Neoptera</taxon>
        <taxon>Paraneoptera</taxon>
        <taxon>Psocodea</taxon>
        <taxon>Troctomorpha</taxon>
        <taxon>Phthiraptera</taxon>
        <taxon>Anoplura</taxon>
        <taxon>Polyplacidae</taxon>
        <taxon>Polyplax</taxon>
    </lineage>
</organism>
<dbReference type="Proteomes" id="UP001359485">
    <property type="component" value="Unassembled WGS sequence"/>
</dbReference>
<evidence type="ECO:0000313" key="2">
    <source>
        <dbReference type="Proteomes" id="UP001359485"/>
    </source>
</evidence>
<name>A0ABR1B4I8_POLSC</name>
<gene>
    <name evidence="1" type="ORF">RUM44_004869</name>
</gene>
<dbReference type="EMBL" id="JAWJWF010000004">
    <property type="protein sequence ID" value="KAK6634258.1"/>
    <property type="molecule type" value="Genomic_DNA"/>
</dbReference>
<proteinExistence type="predicted"/>
<reference evidence="1 2" key="1">
    <citation type="submission" date="2023-09" db="EMBL/GenBank/DDBJ databases">
        <title>Genomes of two closely related lineages of the louse Polyplax serrata with different host specificities.</title>
        <authorList>
            <person name="Martinu J."/>
            <person name="Tarabai H."/>
            <person name="Stefka J."/>
            <person name="Hypsa V."/>
        </authorList>
    </citation>
    <scope>NUCLEOTIDE SEQUENCE [LARGE SCALE GENOMIC DNA]</scope>
    <source>
        <strain evidence="1">98ZLc_SE</strain>
    </source>
</reference>
<protein>
    <submittedName>
        <fullName evidence="1">Uncharacterized protein</fullName>
    </submittedName>
</protein>
<keyword evidence="2" id="KW-1185">Reference proteome</keyword>